<organism evidence="4 5">
    <name type="scientific">Kipferlia bialata</name>
    <dbReference type="NCBI Taxonomy" id="797122"/>
    <lineage>
        <taxon>Eukaryota</taxon>
        <taxon>Metamonada</taxon>
        <taxon>Carpediemonas-like organisms</taxon>
        <taxon>Kipferlia</taxon>
    </lineage>
</organism>
<dbReference type="Pfam" id="PF00390">
    <property type="entry name" value="malic"/>
    <property type="match status" value="1"/>
</dbReference>
<comment type="cofactor">
    <cofactor evidence="1">
        <name>Mg(2+)</name>
        <dbReference type="ChEBI" id="CHEBI:18420"/>
    </cofactor>
</comment>
<dbReference type="SUPFAM" id="SSF53223">
    <property type="entry name" value="Aminoacid dehydrogenase-like, N-terminal domain"/>
    <property type="match status" value="1"/>
</dbReference>
<keyword evidence="5" id="KW-1185">Reference proteome</keyword>
<dbReference type="GO" id="GO:0005739">
    <property type="term" value="C:mitochondrion"/>
    <property type="evidence" value="ECO:0007669"/>
    <property type="project" value="TreeGrafter"/>
</dbReference>
<dbReference type="Proteomes" id="UP000265618">
    <property type="component" value="Unassembled WGS sequence"/>
</dbReference>
<gene>
    <name evidence="4" type="ORF">KIPB_005084</name>
</gene>
<dbReference type="Gene3D" id="3.40.50.10380">
    <property type="entry name" value="Malic enzyme, N-terminal domain"/>
    <property type="match status" value="1"/>
</dbReference>
<sequence>MLPTVATAVYRFPACMARSMATMPLDNMTNKALCMTTEEREEAGLIGRMPAKVESMETAIARVGAQFDKCKTMEERRLYMQALRNFSVPLYYEFATENVEKTLPLLYTPGVGDACSQYGSEFGQNSSQGFYLNMSM</sequence>
<name>A0A9K3CUU5_9EUKA</name>
<evidence type="ECO:0000259" key="3">
    <source>
        <dbReference type="Pfam" id="PF00390"/>
    </source>
</evidence>
<dbReference type="InterPro" id="IPR037062">
    <property type="entry name" value="Malic_N_dom_sf"/>
</dbReference>
<evidence type="ECO:0000313" key="4">
    <source>
        <dbReference type="EMBL" id="GIQ83724.1"/>
    </source>
</evidence>
<dbReference type="PANTHER" id="PTHR23406">
    <property type="entry name" value="MALIC ENZYME-RELATED"/>
    <property type="match status" value="1"/>
</dbReference>
<dbReference type="OrthoDB" id="5365701at2759"/>
<evidence type="ECO:0000256" key="2">
    <source>
        <dbReference type="ARBA" id="ARBA00023002"/>
    </source>
</evidence>
<dbReference type="EMBL" id="BDIP01001154">
    <property type="protein sequence ID" value="GIQ83724.1"/>
    <property type="molecule type" value="Genomic_DNA"/>
</dbReference>
<evidence type="ECO:0000313" key="5">
    <source>
        <dbReference type="Proteomes" id="UP000265618"/>
    </source>
</evidence>
<dbReference type="InterPro" id="IPR046346">
    <property type="entry name" value="Aminoacid_DH-like_N_sf"/>
</dbReference>
<dbReference type="AlphaFoldDB" id="A0A9K3CUU5"/>
<dbReference type="GO" id="GO:0006108">
    <property type="term" value="P:malate metabolic process"/>
    <property type="evidence" value="ECO:0007669"/>
    <property type="project" value="TreeGrafter"/>
</dbReference>
<protein>
    <recommendedName>
        <fullName evidence="3">Malic enzyme N-terminal domain-containing protein</fullName>
    </recommendedName>
</protein>
<keyword evidence="2" id="KW-0560">Oxidoreductase</keyword>
<proteinExistence type="predicted"/>
<dbReference type="InterPro" id="IPR012301">
    <property type="entry name" value="Malic_N_dom"/>
</dbReference>
<dbReference type="PANTHER" id="PTHR23406:SF32">
    <property type="entry name" value="NADP-DEPENDENT MALIC ENZYME"/>
    <property type="match status" value="1"/>
</dbReference>
<comment type="caution">
    <text evidence="4">The sequence shown here is derived from an EMBL/GenBank/DDBJ whole genome shotgun (WGS) entry which is preliminary data.</text>
</comment>
<feature type="domain" description="Malic enzyme N-terminal" evidence="3">
    <location>
        <begin position="90"/>
        <end position="133"/>
    </location>
</feature>
<reference evidence="4 5" key="1">
    <citation type="journal article" date="2018" name="PLoS ONE">
        <title>The draft genome of Kipferlia bialata reveals reductive genome evolution in fornicate parasites.</title>
        <authorList>
            <person name="Tanifuji G."/>
            <person name="Takabayashi S."/>
            <person name="Kume K."/>
            <person name="Takagi M."/>
            <person name="Nakayama T."/>
            <person name="Kamikawa R."/>
            <person name="Inagaki Y."/>
            <person name="Hashimoto T."/>
        </authorList>
    </citation>
    <scope>NUCLEOTIDE SEQUENCE [LARGE SCALE GENOMIC DNA]</scope>
    <source>
        <strain evidence="4">NY0173</strain>
    </source>
</reference>
<accession>A0A9K3CUU5</accession>
<feature type="non-terminal residue" evidence="4">
    <location>
        <position position="1"/>
    </location>
</feature>
<dbReference type="GO" id="GO:0004471">
    <property type="term" value="F:malate dehydrogenase (decarboxylating) (NAD+) activity"/>
    <property type="evidence" value="ECO:0007669"/>
    <property type="project" value="TreeGrafter"/>
</dbReference>
<evidence type="ECO:0000256" key="1">
    <source>
        <dbReference type="ARBA" id="ARBA00001946"/>
    </source>
</evidence>